<evidence type="ECO:0000313" key="3">
    <source>
        <dbReference type="Proteomes" id="UP000750711"/>
    </source>
</evidence>
<accession>A0A9P8I5H9</accession>
<sequence length="226" mass="24960">MYEEEDDDLPHQYRRLTAGLQTGSADFNRRLAAYLTNQVAMRSALDQAITNSFAQAYPNAPQFAHNQTMYQSPLVTQPMAAALPMPYDQAMYHQPAPPPPQPPPPTPYPTPDTPTFMHHHGYPSPMVADAPQRPMVNPFQDANVEYNQQITMQQHQHQHQHQHMLPSPPAMDPLGMDPAPEGYTSPGPYAMQDPSGVDPPPSGVDASHENYASPYATLDSPGVDLP</sequence>
<keyword evidence="3" id="KW-1185">Reference proteome</keyword>
<proteinExistence type="predicted"/>
<feature type="compositionally biased region" description="Pro residues" evidence="1">
    <location>
        <begin position="95"/>
        <end position="112"/>
    </location>
</feature>
<protein>
    <submittedName>
        <fullName evidence="2">Uncharacterized protein</fullName>
    </submittedName>
</protein>
<organism evidence="2 3">
    <name type="scientific">Trichoglossum hirsutum</name>
    <dbReference type="NCBI Taxonomy" id="265104"/>
    <lineage>
        <taxon>Eukaryota</taxon>
        <taxon>Fungi</taxon>
        <taxon>Dikarya</taxon>
        <taxon>Ascomycota</taxon>
        <taxon>Pezizomycotina</taxon>
        <taxon>Geoglossomycetes</taxon>
        <taxon>Geoglossales</taxon>
        <taxon>Geoglossaceae</taxon>
        <taxon>Trichoglossum</taxon>
    </lineage>
</organism>
<name>A0A9P8I5H9_9PEZI</name>
<dbReference type="Proteomes" id="UP000750711">
    <property type="component" value="Unassembled WGS sequence"/>
</dbReference>
<evidence type="ECO:0000256" key="1">
    <source>
        <dbReference type="SAM" id="MobiDB-lite"/>
    </source>
</evidence>
<comment type="caution">
    <text evidence="2">The sequence shown here is derived from an EMBL/GenBank/DDBJ whole genome shotgun (WGS) entry which is preliminary data.</text>
</comment>
<evidence type="ECO:0000313" key="2">
    <source>
        <dbReference type="EMBL" id="KAH0541274.1"/>
    </source>
</evidence>
<dbReference type="EMBL" id="JAGHQM010003826">
    <property type="protein sequence ID" value="KAH0541274.1"/>
    <property type="molecule type" value="Genomic_DNA"/>
</dbReference>
<feature type="non-terminal residue" evidence="2">
    <location>
        <position position="226"/>
    </location>
</feature>
<dbReference type="AlphaFoldDB" id="A0A9P8I5H9"/>
<gene>
    <name evidence="2" type="ORF">GP486_008723</name>
</gene>
<feature type="region of interest" description="Disordered" evidence="1">
    <location>
        <begin position="153"/>
        <end position="226"/>
    </location>
</feature>
<feature type="region of interest" description="Disordered" evidence="1">
    <location>
        <begin position="89"/>
        <end position="120"/>
    </location>
</feature>
<reference evidence="2" key="1">
    <citation type="submission" date="2021-03" db="EMBL/GenBank/DDBJ databases">
        <title>Comparative genomics and phylogenomic investigation of the class Geoglossomycetes provide insights into ecological specialization and systematics.</title>
        <authorList>
            <person name="Melie T."/>
            <person name="Pirro S."/>
            <person name="Miller A.N."/>
            <person name="Quandt A."/>
        </authorList>
    </citation>
    <scope>NUCLEOTIDE SEQUENCE</scope>
    <source>
        <strain evidence="2">CAQ_001_2017</strain>
    </source>
</reference>